<dbReference type="RefSeq" id="WP_005375937.1">
    <property type="nucleotide sequence ID" value="NZ_AEDR01000016.1"/>
</dbReference>
<dbReference type="Pfam" id="PF02585">
    <property type="entry name" value="PIG-L"/>
    <property type="match status" value="1"/>
</dbReference>
<dbReference type="GO" id="GO:0016811">
    <property type="term" value="F:hydrolase activity, acting on carbon-nitrogen (but not peptide) bonds, in linear amides"/>
    <property type="evidence" value="ECO:0007669"/>
    <property type="project" value="TreeGrafter"/>
</dbReference>
<accession>E1L4M1</accession>
<proteinExistence type="predicted"/>
<sequence length="417" mass="48125">MNSFSYRKFFGGDTLLVIVPHQDDEINTAGATIVGAIEEGIDVHIAYMTNGDWDYEVPLRNCEALQVANYFGIPSCNIHFLNYPDCGSDAISVYEQCYKNDRGVNGSTIYYGGRHISWHTLIEDIKRVIELVSPNCIISTGFDSHRDHRQCETSVLEVMQALWHRSSNIKLYTGFAYGTAYESIDDWFSPHLYSTKMNPLVLGSHQTTPSDNLNWNDRIRIPIPASCQQRHLVANPLYMGLGFHVSQAAYRRSMRLINSDQVFWYRGPMNSNGANESDGTDNYTYLQIMIDGHFAYEWSHYSGESQPIVEVYCGNSLSGTVLQVDNSQLKWYCNGIEIDGHDIQVYVNTHSYMQLRCELVNDSSIYSAIRYYNKSCIAWLGYGLWWLREKLSYHIDHKKRKKQYKKVRLQMRPFFDK</sequence>
<dbReference type="AlphaFoldDB" id="E1L4M1"/>
<reference evidence="1 2" key="1">
    <citation type="submission" date="2010-08" db="EMBL/GenBank/DDBJ databases">
        <authorList>
            <person name="Durkin A.S."/>
            <person name="Madupu R."/>
            <person name="Torralba M."/>
            <person name="Gillis M."/>
            <person name="Methe B."/>
            <person name="Sutton G."/>
            <person name="Nelson K.E."/>
        </authorList>
    </citation>
    <scope>NUCLEOTIDE SEQUENCE [LARGE SCALE GENOMIC DNA]</scope>
    <source>
        <strain evidence="1 2">ACS-049-V-Sch6</strain>
    </source>
</reference>
<comment type="caution">
    <text evidence="1">The sequence shown here is derived from an EMBL/GenBank/DDBJ whole genome shotgun (WGS) entry which is preliminary data.</text>
</comment>
<dbReference type="PANTHER" id="PTHR12993">
    <property type="entry name" value="N-ACETYLGLUCOSAMINYL-PHOSPHATIDYLINOSITOL DE-N-ACETYLASE-RELATED"/>
    <property type="match status" value="1"/>
</dbReference>
<dbReference type="Proteomes" id="UP000004211">
    <property type="component" value="Unassembled WGS sequence"/>
</dbReference>
<dbReference type="eggNOG" id="COG2120">
    <property type="taxonomic scope" value="Bacteria"/>
</dbReference>
<evidence type="ECO:0000313" key="1">
    <source>
        <dbReference type="EMBL" id="EFL56719.1"/>
    </source>
</evidence>
<dbReference type="InterPro" id="IPR024078">
    <property type="entry name" value="LmbE-like_dom_sf"/>
</dbReference>
<name>E1L4M1_9FIRM</name>
<gene>
    <name evidence="1" type="ORF">HMPREF9321_0784</name>
</gene>
<dbReference type="InterPro" id="IPR003737">
    <property type="entry name" value="GlcNAc_PI_deacetylase-related"/>
</dbReference>
<dbReference type="Gene3D" id="3.40.50.10320">
    <property type="entry name" value="LmbE-like"/>
    <property type="match status" value="1"/>
</dbReference>
<dbReference type="EMBL" id="AEDR01000016">
    <property type="protein sequence ID" value="EFL56719.1"/>
    <property type="molecule type" value="Genomic_DNA"/>
</dbReference>
<evidence type="ECO:0000313" key="2">
    <source>
        <dbReference type="Proteomes" id="UP000004211"/>
    </source>
</evidence>
<organism evidence="1 2">
    <name type="scientific">Veillonella atypica ACS-049-V-Sch6</name>
    <dbReference type="NCBI Taxonomy" id="866776"/>
    <lineage>
        <taxon>Bacteria</taxon>
        <taxon>Bacillati</taxon>
        <taxon>Bacillota</taxon>
        <taxon>Negativicutes</taxon>
        <taxon>Veillonellales</taxon>
        <taxon>Veillonellaceae</taxon>
        <taxon>Veillonella</taxon>
    </lineage>
</organism>
<dbReference type="SUPFAM" id="SSF102588">
    <property type="entry name" value="LmbE-like"/>
    <property type="match status" value="1"/>
</dbReference>
<dbReference type="PANTHER" id="PTHR12993:SF11">
    <property type="entry name" value="N-ACETYLGLUCOSAMINYL-PHOSPHATIDYLINOSITOL DE-N-ACETYLASE"/>
    <property type="match status" value="1"/>
</dbReference>
<protein>
    <submittedName>
        <fullName evidence="1">N-acetylglucosaminylphosphatidylinositol deacetylase</fullName>
    </submittedName>
</protein>